<protein>
    <submittedName>
        <fullName evidence="1">Uncharacterized protein</fullName>
    </submittedName>
</protein>
<dbReference type="Proteomes" id="UP001381693">
    <property type="component" value="Unassembled WGS sequence"/>
</dbReference>
<dbReference type="AlphaFoldDB" id="A0AAN9ABS2"/>
<accession>A0AAN9ABS2</accession>
<comment type="caution">
    <text evidence="1">The sequence shown here is derived from an EMBL/GenBank/DDBJ whole genome shotgun (WGS) entry which is preliminary data.</text>
</comment>
<name>A0AAN9ABS2_HALRR</name>
<proteinExistence type="predicted"/>
<gene>
    <name evidence="1" type="ORF">SK128_004780</name>
</gene>
<reference evidence="1 2" key="1">
    <citation type="submission" date="2023-11" db="EMBL/GenBank/DDBJ databases">
        <title>Halocaridina rubra genome assembly.</title>
        <authorList>
            <person name="Smith C."/>
        </authorList>
    </citation>
    <scope>NUCLEOTIDE SEQUENCE [LARGE SCALE GENOMIC DNA]</scope>
    <source>
        <strain evidence="1">EP-1</strain>
        <tissue evidence="1">Whole</tissue>
    </source>
</reference>
<evidence type="ECO:0000313" key="1">
    <source>
        <dbReference type="EMBL" id="KAK7079675.1"/>
    </source>
</evidence>
<organism evidence="1 2">
    <name type="scientific">Halocaridina rubra</name>
    <name type="common">Hawaiian red shrimp</name>
    <dbReference type="NCBI Taxonomy" id="373956"/>
    <lineage>
        <taxon>Eukaryota</taxon>
        <taxon>Metazoa</taxon>
        <taxon>Ecdysozoa</taxon>
        <taxon>Arthropoda</taxon>
        <taxon>Crustacea</taxon>
        <taxon>Multicrustacea</taxon>
        <taxon>Malacostraca</taxon>
        <taxon>Eumalacostraca</taxon>
        <taxon>Eucarida</taxon>
        <taxon>Decapoda</taxon>
        <taxon>Pleocyemata</taxon>
        <taxon>Caridea</taxon>
        <taxon>Atyoidea</taxon>
        <taxon>Atyidae</taxon>
        <taxon>Halocaridina</taxon>
    </lineage>
</organism>
<dbReference type="Gene3D" id="3.40.50.12650">
    <property type="match status" value="1"/>
</dbReference>
<sequence length="58" mass="6730">KERVFRAIASALNCRIWASNDKQKVLRCLDDKEITCRLTSDKLSAQVHVLPMNHIHQK</sequence>
<feature type="non-terminal residue" evidence="1">
    <location>
        <position position="1"/>
    </location>
</feature>
<evidence type="ECO:0000313" key="2">
    <source>
        <dbReference type="Proteomes" id="UP001381693"/>
    </source>
</evidence>
<dbReference type="EMBL" id="JAXCGZ010006556">
    <property type="protein sequence ID" value="KAK7079675.1"/>
    <property type="molecule type" value="Genomic_DNA"/>
</dbReference>
<keyword evidence="2" id="KW-1185">Reference proteome</keyword>
<feature type="non-terminal residue" evidence="1">
    <location>
        <position position="58"/>
    </location>
</feature>